<accession>A0A4S2MR48</accession>
<evidence type="ECO:0000313" key="2">
    <source>
        <dbReference type="Proteomes" id="UP000298138"/>
    </source>
</evidence>
<dbReference type="Proteomes" id="UP000298138">
    <property type="component" value="Unassembled WGS sequence"/>
</dbReference>
<gene>
    <name evidence="1" type="ORF">EX30DRAFT_344381</name>
</gene>
<sequence length="147" mass="16420">MNSITRLAVARTAIPVLVYNHALAPKNARLRNATILACETSLVKLAKSPMEIVYGEIVNPPHTSFSDERYHATVRISSLQHLQEHKFQYLHVLMSKDWEYMGDHILGKVRYNKRPVLVPMDLAMGLLGGGLSNGRIGSLGVGKWARM</sequence>
<dbReference type="AlphaFoldDB" id="A0A4S2MR48"/>
<dbReference type="EMBL" id="ML220159">
    <property type="protein sequence ID" value="TGZ77097.1"/>
    <property type="molecule type" value="Genomic_DNA"/>
</dbReference>
<protein>
    <submittedName>
        <fullName evidence="1">Uncharacterized protein</fullName>
    </submittedName>
</protein>
<proteinExistence type="predicted"/>
<keyword evidence="2" id="KW-1185">Reference proteome</keyword>
<name>A0A4S2MR48_9PEZI</name>
<reference evidence="1 2" key="1">
    <citation type="submission" date="2019-04" db="EMBL/GenBank/DDBJ databases">
        <title>Comparative genomics and transcriptomics to analyze fruiting body development in filamentous ascomycetes.</title>
        <authorList>
            <consortium name="DOE Joint Genome Institute"/>
            <person name="Lutkenhaus R."/>
            <person name="Traeger S."/>
            <person name="Breuer J."/>
            <person name="Kuo A."/>
            <person name="Lipzen A."/>
            <person name="Pangilinan J."/>
            <person name="Dilworth D."/>
            <person name="Sandor L."/>
            <person name="Poggeler S."/>
            <person name="Barry K."/>
            <person name="Grigoriev I.V."/>
            <person name="Nowrousian M."/>
        </authorList>
    </citation>
    <scope>NUCLEOTIDE SEQUENCE [LARGE SCALE GENOMIC DNA]</scope>
    <source>
        <strain evidence="1 2">CBS 389.68</strain>
    </source>
</reference>
<evidence type="ECO:0000313" key="1">
    <source>
        <dbReference type="EMBL" id="TGZ77097.1"/>
    </source>
</evidence>
<dbReference type="InParanoid" id="A0A4S2MR48"/>
<organism evidence="1 2">
    <name type="scientific">Ascodesmis nigricans</name>
    <dbReference type="NCBI Taxonomy" id="341454"/>
    <lineage>
        <taxon>Eukaryota</taxon>
        <taxon>Fungi</taxon>
        <taxon>Dikarya</taxon>
        <taxon>Ascomycota</taxon>
        <taxon>Pezizomycotina</taxon>
        <taxon>Pezizomycetes</taxon>
        <taxon>Pezizales</taxon>
        <taxon>Ascodesmidaceae</taxon>
        <taxon>Ascodesmis</taxon>
    </lineage>
</organism>